<evidence type="ECO:0000313" key="2">
    <source>
        <dbReference type="Proteomes" id="UP001162480"/>
    </source>
</evidence>
<reference evidence="1" key="1">
    <citation type="submission" date="2023-08" db="EMBL/GenBank/DDBJ databases">
        <authorList>
            <person name="Alioto T."/>
            <person name="Alioto T."/>
            <person name="Gomez Garrido J."/>
        </authorList>
    </citation>
    <scope>NUCLEOTIDE SEQUENCE</scope>
</reference>
<gene>
    <name evidence="1" type="ORF">OCTVUL_1B018101</name>
</gene>
<organism evidence="1 2">
    <name type="scientific">Octopus vulgaris</name>
    <name type="common">Common octopus</name>
    <dbReference type="NCBI Taxonomy" id="6645"/>
    <lineage>
        <taxon>Eukaryota</taxon>
        <taxon>Metazoa</taxon>
        <taxon>Spiralia</taxon>
        <taxon>Lophotrochozoa</taxon>
        <taxon>Mollusca</taxon>
        <taxon>Cephalopoda</taxon>
        <taxon>Coleoidea</taxon>
        <taxon>Octopodiformes</taxon>
        <taxon>Octopoda</taxon>
        <taxon>Incirrata</taxon>
        <taxon>Octopodidae</taxon>
        <taxon>Octopus</taxon>
    </lineage>
</organism>
<dbReference type="Proteomes" id="UP001162480">
    <property type="component" value="Chromosome 8"/>
</dbReference>
<dbReference type="AlphaFoldDB" id="A0AA36B2Q1"/>
<accession>A0AA36B2Q1</accession>
<evidence type="ECO:0000313" key="1">
    <source>
        <dbReference type="EMBL" id="CAI9726843.1"/>
    </source>
</evidence>
<dbReference type="EMBL" id="OX597821">
    <property type="protein sequence ID" value="CAI9726843.1"/>
    <property type="molecule type" value="Genomic_DNA"/>
</dbReference>
<keyword evidence="2" id="KW-1185">Reference proteome</keyword>
<name>A0AA36B2Q1_OCTVU</name>
<proteinExistence type="predicted"/>
<sequence>MIDIHNNERAALNISNNSDCSDKLPTLMFLVRTVGASGFCSLGSPLLHYLVVHRGDEVQSKYKPMLKVLPNICGVMYSHNSSTACLTLYSVYYLTSHIIGSSSSSTNFIPQRARTSTNSLLIPNPTILSPLATVLDRCTFIENEN</sequence>
<protein>
    <submittedName>
        <fullName evidence="1">Uncharacterized protein</fullName>
    </submittedName>
</protein>